<evidence type="ECO:0000256" key="4">
    <source>
        <dbReference type="ARBA" id="ARBA00022989"/>
    </source>
</evidence>
<dbReference type="InterPro" id="IPR019264">
    <property type="entry name" value="DUF2179"/>
</dbReference>
<dbReference type="eggNOG" id="COG1284">
    <property type="taxonomic scope" value="Bacteria"/>
</dbReference>
<dbReference type="InterPro" id="IPR003740">
    <property type="entry name" value="YitT"/>
</dbReference>
<keyword evidence="2" id="KW-1003">Cell membrane</keyword>
<dbReference type="HOGENOM" id="CLU_063199_1_1_9"/>
<evidence type="ECO:0000256" key="5">
    <source>
        <dbReference type="ARBA" id="ARBA00023136"/>
    </source>
</evidence>
<comment type="subcellular location">
    <subcellularLocation>
        <location evidence="1">Cell membrane</location>
        <topology evidence="1">Multi-pass membrane protein</topology>
    </subcellularLocation>
</comment>
<evidence type="ECO:0000313" key="8">
    <source>
        <dbReference type="EMBL" id="AHF06855.1"/>
    </source>
</evidence>
<dbReference type="KEGG" id="dmt:DESME_07095"/>
<gene>
    <name evidence="8" type="ORF">DESME_07095</name>
</gene>
<reference evidence="8 9" key="1">
    <citation type="submission" date="2013-12" db="EMBL/GenBank/DDBJ databases">
        <authorList>
            <consortium name="DOE Joint Genome Institute"/>
            <person name="Smidt H."/>
            <person name="Huntemann M."/>
            <person name="Han J."/>
            <person name="Chen A."/>
            <person name="Kyrpides N."/>
            <person name="Mavromatis K."/>
            <person name="Markowitz V."/>
            <person name="Palaniappan K."/>
            <person name="Ivanova N."/>
            <person name="Schaumberg A."/>
            <person name="Pati A."/>
            <person name="Liolios K."/>
            <person name="Nordberg H.P."/>
            <person name="Cantor M.N."/>
            <person name="Hua S.X."/>
            <person name="Woyke T."/>
        </authorList>
    </citation>
    <scope>NUCLEOTIDE SEQUENCE [LARGE SCALE GENOMIC DNA]</scope>
    <source>
        <strain evidence="9">DSM 15288</strain>
    </source>
</reference>
<feature type="transmembrane region" description="Helical" evidence="6">
    <location>
        <begin position="39"/>
        <end position="72"/>
    </location>
</feature>
<dbReference type="Pfam" id="PF02588">
    <property type="entry name" value="YitT_membrane"/>
    <property type="match status" value="1"/>
</dbReference>
<feature type="transmembrane region" description="Helical" evidence="6">
    <location>
        <begin position="79"/>
        <end position="96"/>
    </location>
</feature>
<name>W0E7M0_9FIRM</name>
<organism evidence="8 9">
    <name type="scientific">Desulfitobacterium metallireducens DSM 15288</name>
    <dbReference type="NCBI Taxonomy" id="871968"/>
    <lineage>
        <taxon>Bacteria</taxon>
        <taxon>Bacillati</taxon>
        <taxon>Bacillota</taxon>
        <taxon>Clostridia</taxon>
        <taxon>Eubacteriales</taxon>
        <taxon>Desulfitobacteriaceae</taxon>
        <taxon>Desulfitobacterium</taxon>
    </lineage>
</organism>
<evidence type="ECO:0000313" key="9">
    <source>
        <dbReference type="Proteomes" id="UP000010847"/>
    </source>
</evidence>
<accession>W0E7M0</accession>
<sequence length="281" mass="30259">MQLWHNLKKVGPLLGIVLGATLAAYSVQGFIVHAGLGGGGIGGIALILFYTLGLPIGLMTFLMNIPLFFLGWREVSRQFVIKTLIGLVIYSIALDLLKGIRPLPFEDIFLGALYGGVLGGIGSGIVFRLGGSLGGTDIIAKVIQRRFGWAMGTTMLFFNAFILLISWAFLGPKIALYSLVSMFTFSRTVDAIQGGIPAKSVTIISNNSDMLVSRIHHEVGRGATFLQGRGSFSAEEKNVIICVVSMPEIGHLKRVIREVDPHAFLIIQDASEVVGQGWAVE</sequence>
<dbReference type="Gene3D" id="3.30.70.120">
    <property type="match status" value="1"/>
</dbReference>
<evidence type="ECO:0000256" key="1">
    <source>
        <dbReference type="ARBA" id="ARBA00004651"/>
    </source>
</evidence>
<dbReference type="InterPro" id="IPR015867">
    <property type="entry name" value="N-reg_PII/ATP_PRibTrfase_C"/>
</dbReference>
<keyword evidence="3 6" id="KW-0812">Transmembrane</keyword>
<feature type="domain" description="DUF2179" evidence="7">
    <location>
        <begin position="221"/>
        <end position="275"/>
    </location>
</feature>
<dbReference type="RefSeq" id="WP_006715463.1">
    <property type="nucleotide sequence ID" value="NZ_CP007032.1"/>
</dbReference>
<dbReference type="CDD" id="cd16380">
    <property type="entry name" value="YitT_C"/>
    <property type="match status" value="1"/>
</dbReference>
<dbReference type="GO" id="GO:0005886">
    <property type="term" value="C:plasma membrane"/>
    <property type="evidence" value="ECO:0007669"/>
    <property type="project" value="UniProtKB-SubCell"/>
</dbReference>
<protein>
    <recommendedName>
        <fullName evidence="7">DUF2179 domain-containing protein</fullName>
    </recommendedName>
</protein>
<dbReference type="OrthoDB" id="9779786at2"/>
<feature type="transmembrane region" description="Helical" evidence="6">
    <location>
        <begin position="108"/>
        <end position="127"/>
    </location>
</feature>
<dbReference type="Proteomes" id="UP000010847">
    <property type="component" value="Chromosome"/>
</dbReference>
<evidence type="ECO:0000256" key="3">
    <source>
        <dbReference type="ARBA" id="ARBA00022692"/>
    </source>
</evidence>
<dbReference type="PANTHER" id="PTHR33545:SF5">
    <property type="entry name" value="UPF0750 MEMBRANE PROTEIN YITT"/>
    <property type="match status" value="1"/>
</dbReference>
<evidence type="ECO:0000256" key="6">
    <source>
        <dbReference type="SAM" id="Phobius"/>
    </source>
</evidence>
<dbReference type="PANTHER" id="PTHR33545">
    <property type="entry name" value="UPF0750 MEMBRANE PROTEIN YITT-RELATED"/>
    <property type="match status" value="1"/>
</dbReference>
<dbReference type="STRING" id="871968.DESME_07095"/>
<evidence type="ECO:0000256" key="2">
    <source>
        <dbReference type="ARBA" id="ARBA00022475"/>
    </source>
</evidence>
<keyword evidence="4 6" id="KW-1133">Transmembrane helix</keyword>
<keyword evidence="5 6" id="KW-0472">Membrane</keyword>
<proteinExistence type="predicted"/>
<dbReference type="InterPro" id="IPR051461">
    <property type="entry name" value="UPF0750_membrane"/>
</dbReference>
<dbReference type="AlphaFoldDB" id="W0E7M0"/>
<dbReference type="EMBL" id="CP007032">
    <property type="protein sequence ID" value="AHF06855.1"/>
    <property type="molecule type" value="Genomic_DNA"/>
</dbReference>
<dbReference type="Pfam" id="PF10035">
    <property type="entry name" value="DUF2179"/>
    <property type="match status" value="1"/>
</dbReference>
<dbReference type="PIRSF" id="PIRSF006483">
    <property type="entry name" value="Membrane_protein_YitT"/>
    <property type="match status" value="1"/>
</dbReference>
<keyword evidence="9" id="KW-1185">Reference proteome</keyword>
<evidence type="ECO:0000259" key="7">
    <source>
        <dbReference type="Pfam" id="PF10035"/>
    </source>
</evidence>
<feature type="transmembrane region" description="Helical" evidence="6">
    <location>
        <begin position="147"/>
        <end position="170"/>
    </location>
</feature>